<evidence type="ECO:0000256" key="5">
    <source>
        <dbReference type="ARBA" id="ARBA00023002"/>
    </source>
</evidence>
<comment type="cofactor">
    <cofactor evidence="1">
        <name>Fe(2+)</name>
        <dbReference type="ChEBI" id="CHEBI:29033"/>
    </cofactor>
</comment>
<evidence type="ECO:0000313" key="9">
    <source>
        <dbReference type="Proteomes" id="UP001601992"/>
    </source>
</evidence>
<name>A0ABW6SC63_9NOCA</name>
<dbReference type="RefSeq" id="WP_040830617.1">
    <property type="nucleotide sequence ID" value="NZ_JBIAQY010000022.1"/>
</dbReference>
<evidence type="ECO:0000256" key="4">
    <source>
        <dbReference type="ARBA" id="ARBA00022964"/>
    </source>
</evidence>
<organism evidence="8 9">
    <name type="scientific">Nocardia jiangxiensis</name>
    <dbReference type="NCBI Taxonomy" id="282685"/>
    <lineage>
        <taxon>Bacteria</taxon>
        <taxon>Bacillati</taxon>
        <taxon>Actinomycetota</taxon>
        <taxon>Actinomycetes</taxon>
        <taxon>Mycobacteriales</taxon>
        <taxon>Nocardiaceae</taxon>
        <taxon>Nocardia</taxon>
    </lineage>
</organism>
<proteinExistence type="inferred from homology"/>
<feature type="domain" description="TauD/TfdA-like" evidence="7">
    <location>
        <begin position="4"/>
        <end position="268"/>
    </location>
</feature>
<keyword evidence="6" id="KW-0408">Iron</keyword>
<dbReference type="InterPro" id="IPR042098">
    <property type="entry name" value="TauD-like_sf"/>
</dbReference>
<dbReference type="SUPFAM" id="SSF51197">
    <property type="entry name" value="Clavaminate synthase-like"/>
    <property type="match status" value="1"/>
</dbReference>
<protein>
    <submittedName>
        <fullName evidence="8">TauD/TfdA dioxygenase family protein</fullName>
    </submittedName>
</protein>
<dbReference type="Pfam" id="PF02668">
    <property type="entry name" value="TauD"/>
    <property type="match status" value="1"/>
</dbReference>
<dbReference type="PANTHER" id="PTHR43779">
    <property type="entry name" value="DIOXYGENASE RV0097-RELATED"/>
    <property type="match status" value="1"/>
</dbReference>
<evidence type="ECO:0000256" key="3">
    <source>
        <dbReference type="ARBA" id="ARBA00022723"/>
    </source>
</evidence>
<accession>A0ABW6SC63</accession>
<dbReference type="InterPro" id="IPR051178">
    <property type="entry name" value="TfdA_dioxygenase"/>
</dbReference>
<gene>
    <name evidence="8" type="ORF">ACFYXQ_39720</name>
</gene>
<dbReference type="GO" id="GO:0051213">
    <property type="term" value="F:dioxygenase activity"/>
    <property type="evidence" value="ECO:0007669"/>
    <property type="project" value="UniProtKB-KW"/>
</dbReference>
<evidence type="ECO:0000256" key="1">
    <source>
        <dbReference type="ARBA" id="ARBA00001954"/>
    </source>
</evidence>
<comment type="caution">
    <text evidence="8">The sequence shown here is derived from an EMBL/GenBank/DDBJ whole genome shotgun (WGS) entry which is preliminary data.</text>
</comment>
<dbReference type="EMBL" id="JBIAQY010000022">
    <property type="protein sequence ID" value="MFF3573896.1"/>
    <property type="molecule type" value="Genomic_DNA"/>
</dbReference>
<keyword evidence="5" id="KW-0560">Oxidoreductase</keyword>
<evidence type="ECO:0000259" key="7">
    <source>
        <dbReference type="Pfam" id="PF02668"/>
    </source>
</evidence>
<dbReference type="InterPro" id="IPR003819">
    <property type="entry name" value="TauD/TfdA-like"/>
</dbReference>
<evidence type="ECO:0000256" key="6">
    <source>
        <dbReference type="ARBA" id="ARBA00023004"/>
    </source>
</evidence>
<reference evidence="8 9" key="1">
    <citation type="submission" date="2024-10" db="EMBL/GenBank/DDBJ databases">
        <title>The Natural Products Discovery Center: Release of the First 8490 Sequenced Strains for Exploring Actinobacteria Biosynthetic Diversity.</title>
        <authorList>
            <person name="Kalkreuter E."/>
            <person name="Kautsar S.A."/>
            <person name="Yang D."/>
            <person name="Bader C.D."/>
            <person name="Teijaro C.N."/>
            <person name="Fluegel L."/>
            <person name="Davis C.M."/>
            <person name="Simpson J.R."/>
            <person name="Lauterbach L."/>
            <person name="Steele A.D."/>
            <person name="Gui C."/>
            <person name="Meng S."/>
            <person name="Li G."/>
            <person name="Viehrig K."/>
            <person name="Ye F."/>
            <person name="Su P."/>
            <person name="Kiefer A.F."/>
            <person name="Nichols A."/>
            <person name="Cepeda A.J."/>
            <person name="Yan W."/>
            <person name="Fan B."/>
            <person name="Jiang Y."/>
            <person name="Adhikari A."/>
            <person name="Zheng C.-J."/>
            <person name="Schuster L."/>
            <person name="Cowan T.M."/>
            <person name="Smanski M.J."/>
            <person name="Chevrette M.G."/>
            <person name="De Carvalho L.P.S."/>
            <person name="Shen B."/>
        </authorList>
    </citation>
    <scope>NUCLEOTIDE SEQUENCE [LARGE SCALE GENOMIC DNA]</scope>
    <source>
        <strain evidence="8 9">NPDC002593</strain>
    </source>
</reference>
<dbReference type="Gene3D" id="3.60.130.10">
    <property type="entry name" value="Clavaminate synthase-like"/>
    <property type="match status" value="1"/>
</dbReference>
<comment type="similarity">
    <text evidence="2">Belongs to the TfdA dioxygenase family.</text>
</comment>
<sequence length="275" mass="30866">MDVIPLDAPVGAELRGVDLAKPLSDDEIAQLRDAFLAHHLIVVREQDIEGEDQDRFVQHLGPLLAFDNGVYHQFMTNQHVENAAMSGSGRLLFHNDGAFRSRPRAGTSLYAIDVSPTSPPTSFANGVRAYELLPENLRKKIDQLSAVHILDYDDPEQESNRVRQADFPAGRTLDDVRHAVHPMVVTLPYSGQKAIFVSEFYTSHILEFGPTSTEGEDILQQVFAVLYDEGNVYSHHYRNGDLVVWDNYGVQHARSGAIDSNPRHLRRLVLDTLSW</sequence>
<dbReference type="Proteomes" id="UP001601992">
    <property type="component" value="Unassembled WGS sequence"/>
</dbReference>
<evidence type="ECO:0000313" key="8">
    <source>
        <dbReference type="EMBL" id="MFF3573896.1"/>
    </source>
</evidence>
<dbReference type="PANTHER" id="PTHR43779:SF3">
    <property type="entry name" value="(3R)-3-[(CARBOXYMETHYL)AMINO]FATTY ACID OXYGENASE_DECARBOXYLASE"/>
    <property type="match status" value="1"/>
</dbReference>
<keyword evidence="9" id="KW-1185">Reference proteome</keyword>
<evidence type="ECO:0000256" key="2">
    <source>
        <dbReference type="ARBA" id="ARBA00005896"/>
    </source>
</evidence>
<keyword evidence="4 8" id="KW-0223">Dioxygenase</keyword>
<keyword evidence="3" id="KW-0479">Metal-binding</keyword>